<dbReference type="EMBL" id="BAAAAF010000003">
    <property type="protein sequence ID" value="GAA0035021.1"/>
    <property type="molecule type" value="Genomic_DNA"/>
</dbReference>
<evidence type="ECO:0008006" key="3">
    <source>
        <dbReference type="Google" id="ProtNLM"/>
    </source>
</evidence>
<evidence type="ECO:0000313" key="1">
    <source>
        <dbReference type="EMBL" id="GAA0035021.1"/>
    </source>
</evidence>
<keyword evidence="2" id="KW-1185">Reference proteome</keyword>
<accession>A0ABP3C5X9</accession>
<proteinExistence type="predicted"/>
<dbReference type="RefSeq" id="WP_339391995.1">
    <property type="nucleotide sequence ID" value="NZ_BAAAAF010000003.1"/>
</dbReference>
<evidence type="ECO:0000313" key="2">
    <source>
        <dbReference type="Proteomes" id="UP001498238"/>
    </source>
</evidence>
<gene>
    <name evidence="1" type="ORF">NCCP602_09820</name>
</gene>
<dbReference type="Proteomes" id="UP001498238">
    <property type="component" value="Unassembled WGS sequence"/>
</dbReference>
<protein>
    <recommendedName>
        <fullName evidence="3">DUF2470 domain-containing protein</fullName>
    </recommendedName>
</protein>
<reference evidence="1 2" key="1">
    <citation type="submission" date="2024-01" db="EMBL/GenBank/DDBJ databases">
        <title>Characterization of antibiotic resistant novel bacterial strains and their environmental applications.</title>
        <authorList>
            <person name="Manzoor S."/>
            <person name="Abbas S."/>
            <person name="Arshad M."/>
            <person name="Ahmed I."/>
        </authorList>
    </citation>
    <scope>NUCLEOTIDE SEQUENCE [LARGE SCALE GENOMIC DNA]</scope>
    <source>
        <strain evidence="1 2">NCCP-602</strain>
    </source>
</reference>
<organism evidence="1 2">
    <name type="scientific">Brevibacterium metallidurans</name>
    <dbReference type="NCBI Taxonomy" id="1482676"/>
    <lineage>
        <taxon>Bacteria</taxon>
        <taxon>Bacillati</taxon>
        <taxon>Actinomycetota</taxon>
        <taxon>Actinomycetes</taxon>
        <taxon>Micrococcales</taxon>
        <taxon>Brevibacteriaceae</taxon>
        <taxon>Brevibacterium</taxon>
    </lineage>
</organism>
<name>A0ABP3C5X9_9MICO</name>
<sequence>MDLVVGPAVERILRDGELDSVRLTREDDGSLLVEFTAGDEQVGSWLHIPDVEISVEELTERVVSDLQDFVAQSSFGWGELRGE</sequence>
<comment type="caution">
    <text evidence="1">The sequence shown here is derived from an EMBL/GenBank/DDBJ whole genome shotgun (WGS) entry which is preliminary data.</text>
</comment>